<sequence>MGDLYETEGRRRTTWVVQSVVDAPHQGTLVRLVQVDGLGKVTIPISDLGYAGGFTRLGDPANEG</sequence>
<protein>
    <submittedName>
        <fullName evidence="1">Uncharacterized protein</fullName>
    </submittedName>
</protein>
<reference evidence="1 2" key="1">
    <citation type="submission" date="2020-08" db="EMBL/GenBank/DDBJ databases">
        <title>Genomic Encyclopedia of Type Strains, Phase IV (KMG-IV): sequencing the most valuable type-strain genomes for metagenomic binning, comparative biology and taxonomic classification.</title>
        <authorList>
            <person name="Goeker M."/>
        </authorList>
    </citation>
    <scope>NUCLEOTIDE SEQUENCE [LARGE SCALE GENOMIC DNA]</scope>
    <source>
        <strain evidence="1 2">DSM 11590</strain>
    </source>
</reference>
<evidence type="ECO:0000313" key="2">
    <source>
        <dbReference type="Proteomes" id="UP000544872"/>
    </source>
</evidence>
<dbReference type="AlphaFoldDB" id="A0A7X0DP43"/>
<evidence type="ECO:0000313" key="1">
    <source>
        <dbReference type="EMBL" id="MBB6210857.1"/>
    </source>
</evidence>
<keyword evidence="2" id="KW-1185">Reference proteome</keyword>
<gene>
    <name evidence="1" type="ORF">FHS48_002287</name>
</gene>
<proteinExistence type="predicted"/>
<accession>A0A7X0DP43</accession>
<organism evidence="1 2">
    <name type="scientific">Novispirillum itersonii</name>
    <name type="common">Aquaspirillum itersonii</name>
    <dbReference type="NCBI Taxonomy" id="189"/>
    <lineage>
        <taxon>Bacteria</taxon>
        <taxon>Pseudomonadati</taxon>
        <taxon>Pseudomonadota</taxon>
        <taxon>Alphaproteobacteria</taxon>
        <taxon>Rhodospirillales</taxon>
        <taxon>Novispirillaceae</taxon>
        <taxon>Novispirillum</taxon>
    </lineage>
</organism>
<dbReference type="EMBL" id="JACIIX010000008">
    <property type="protein sequence ID" value="MBB6210857.1"/>
    <property type="molecule type" value="Genomic_DNA"/>
</dbReference>
<dbReference type="Proteomes" id="UP000544872">
    <property type="component" value="Unassembled WGS sequence"/>
</dbReference>
<comment type="caution">
    <text evidence="1">The sequence shown here is derived from an EMBL/GenBank/DDBJ whole genome shotgun (WGS) entry which is preliminary data.</text>
</comment>
<name>A0A7X0DP43_NOVIT</name>